<gene>
    <name evidence="6" type="ORF">BJ998_008051</name>
</gene>
<keyword evidence="2" id="KW-0288">FMN</keyword>
<evidence type="ECO:0000313" key="7">
    <source>
        <dbReference type="Proteomes" id="UP000585638"/>
    </source>
</evidence>
<dbReference type="Pfam" id="PF00296">
    <property type="entry name" value="Bac_luciferase"/>
    <property type="match status" value="1"/>
</dbReference>
<evidence type="ECO:0000256" key="1">
    <source>
        <dbReference type="ARBA" id="ARBA00022630"/>
    </source>
</evidence>
<keyword evidence="7" id="KW-1185">Reference proteome</keyword>
<comment type="caution">
    <text evidence="6">The sequence shown here is derived from an EMBL/GenBank/DDBJ whole genome shotgun (WGS) entry which is preliminary data.</text>
</comment>
<reference evidence="6 7" key="1">
    <citation type="submission" date="2020-08" db="EMBL/GenBank/DDBJ databases">
        <title>Sequencing the genomes of 1000 actinobacteria strains.</title>
        <authorList>
            <person name="Klenk H.-P."/>
        </authorList>
    </citation>
    <scope>NUCLEOTIDE SEQUENCE [LARGE SCALE GENOMIC DNA]</scope>
    <source>
        <strain evidence="6 7">DSM 43851</strain>
    </source>
</reference>
<name>A0A7W9KQC9_9PSEU</name>
<keyword evidence="1" id="KW-0285">Flavoprotein</keyword>
<dbReference type="SUPFAM" id="SSF51679">
    <property type="entry name" value="Bacterial luciferase-like"/>
    <property type="match status" value="1"/>
</dbReference>
<dbReference type="InterPro" id="IPR036661">
    <property type="entry name" value="Luciferase-like_sf"/>
</dbReference>
<evidence type="ECO:0000256" key="4">
    <source>
        <dbReference type="ARBA" id="ARBA00023033"/>
    </source>
</evidence>
<dbReference type="GO" id="GO:0046306">
    <property type="term" value="P:alkanesulfonate catabolic process"/>
    <property type="evidence" value="ECO:0007669"/>
    <property type="project" value="TreeGrafter"/>
</dbReference>
<dbReference type="InterPro" id="IPR019921">
    <property type="entry name" value="Lucif-like_OxRdtase_Rv2161c"/>
</dbReference>
<dbReference type="GO" id="GO:0008726">
    <property type="term" value="F:alkanesulfonate monooxygenase activity"/>
    <property type="evidence" value="ECO:0007669"/>
    <property type="project" value="TreeGrafter"/>
</dbReference>
<feature type="domain" description="Luciferase-like" evidence="5">
    <location>
        <begin position="15"/>
        <end position="241"/>
    </location>
</feature>
<evidence type="ECO:0000256" key="3">
    <source>
        <dbReference type="ARBA" id="ARBA00023002"/>
    </source>
</evidence>
<evidence type="ECO:0000259" key="5">
    <source>
        <dbReference type="Pfam" id="PF00296"/>
    </source>
</evidence>
<evidence type="ECO:0000313" key="6">
    <source>
        <dbReference type="EMBL" id="MBB5896792.1"/>
    </source>
</evidence>
<sequence>MRFGLALPQYGDFADGASVAEVARQAERLGAASLWASDRLLVATHPRNRYPRFGGESDIPAAYRVFLDPLAVLAAAAAVTSTPRLGTDVLVAPWYPPALLARTLATVDRISAGRLVVGLGTGWSADEYEAVGVSLAERGSRLDEALDVLDHLWTGDPVAHRGAHWTVPESHPGVRPVGHPPVLLSAFAGRALRRVVERADGWLPADLPTWLLGHLWTGLREQAEAAGRDPGTLRFVVRICPTGDANSPVGGSVGEVADYLLAAAELGAHECVADLQQVCRTPAELIEFAGHLIDKLA</sequence>
<dbReference type="InterPro" id="IPR050172">
    <property type="entry name" value="SsuD_RutA_monooxygenase"/>
</dbReference>
<dbReference type="Proteomes" id="UP000585638">
    <property type="component" value="Unassembled WGS sequence"/>
</dbReference>
<dbReference type="Gene3D" id="3.20.20.30">
    <property type="entry name" value="Luciferase-like domain"/>
    <property type="match status" value="1"/>
</dbReference>
<protein>
    <submittedName>
        <fullName evidence="6">Putative F420-dependent oxidoreductase</fullName>
    </submittedName>
</protein>
<keyword evidence="3" id="KW-0560">Oxidoreductase</keyword>
<accession>A0A7W9KQC9</accession>
<keyword evidence="4" id="KW-0503">Monooxygenase</keyword>
<dbReference type="NCBIfam" id="TIGR03619">
    <property type="entry name" value="F420_Rv2161c"/>
    <property type="match status" value="1"/>
</dbReference>
<dbReference type="RefSeq" id="WP_184869299.1">
    <property type="nucleotide sequence ID" value="NZ_BAAAWY010000004.1"/>
</dbReference>
<organism evidence="6 7">
    <name type="scientific">Kutzneria kofuensis</name>
    <dbReference type="NCBI Taxonomy" id="103725"/>
    <lineage>
        <taxon>Bacteria</taxon>
        <taxon>Bacillati</taxon>
        <taxon>Actinomycetota</taxon>
        <taxon>Actinomycetes</taxon>
        <taxon>Pseudonocardiales</taxon>
        <taxon>Pseudonocardiaceae</taxon>
        <taxon>Kutzneria</taxon>
    </lineage>
</organism>
<proteinExistence type="predicted"/>
<dbReference type="EMBL" id="JACHIR010000002">
    <property type="protein sequence ID" value="MBB5896792.1"/>
    <property type="molecule type" value="Genomic_DNA"/>
</dbReference>
<dbReference type="InterPro" id="IPR011251">
    <property type="entry name" value="Luciferase-like_dom"/>
</dbReference>
<dbReference type="PANTHER" id="PTHR42847">
    <property type="entry name" value="ALKANESULFONATE MONOOXYGENASE"/>
    <property type="match status" value="1"/>
</dbReference>
<dbReference type="PANTHER" id="PTHR42847:SF4">
    <property type="entry name" value="ALKANESULFONATE MONOOXYGENASE-RELATED"/>
    <property type="match status" value="1"/>
</dbReference>
<dbReference type="AlphaFoldDB" id="A0A7W9KQC9"/>
<evidence type="ECO:0000256" key="2">
    <source>
        <dbReference type="ARBA" id="ARBA00022643"/>
    </source>
</evidence>